<gene>
    <name evidence="1" type="ORF">AFUS01_LOCUS25392</name>
</gene>
<dbReference type="Proteomes" id="UP000708208">
    <property type="component" value="Unassembled WGS sequence"/>
</dbReference>
<comment type="caution">
    <text evidence="1">The sequence shown here is derived from an EMBL/GenBank/DDBJ whole genome shotgun (WGS) entry which is preliminary data.</text>
</comment>
<keyword evidence="2" id="KW-1185">Reference proteome</keyword>
<sequence>MVQLLQIFAQSGQETILSPVLRRILCQSVSRRISRQSSSAKSIVEVILEEICKLVGATGEVVSALRNPRNGHKKLPVFVSSLPSFLVPISPRDH</sequence>
<reference evidence="1" key="1">
    <citation type="submission" date="2021-06" db="EMBL/GenBank/DDBJ databases">
        <authorList>
            <person name="Hodson N. C."/>
            <person name="Mongue J. A."/>
            <person name="Jaron S. K."/>
        </authorList>
    </citation>
    <scope>NUCLEOTIDE SEQUENCE</scope>
</reference>
<protein>
    <submittedName>
        <fullName evidence="1">Uncharacterized protein</fullName>
    </submittedName>
</protein>
<evidence type="ECO:0000313" key="2">
    <source>
        <dbReference type="Proteomes" id="UP000708208"/>
    </source>
</evidence>
<dbReference type="EMBL" id="CAJVCH010327455">
    <property type="protein sequence ID" value="CAG7786843.1"/>
    <property type="molecule type" value="Genomic_DNA"/>
</dbReference>
<proteinExistence type="predicted"/>
<organism evidence="1 2">
    <name type="scientific">Allacma fusca</name>
    <dbReference type="NCBI Taxonomy" id="39272"/>
    <lineage>
        <taxon>Eukaryota</taxon>
        <taxon>Metazoa</taxon>
        <taxon>Ecdysozoa</taxon>
        <taxon>Arthropoda</taxon>
        <taxon>Hexapoda</taxon>
        <taxon>Collembola</taxon>
        <taxon>Symphypleona</taxon>
        <taxon>Sminthuridae</taxon>
        <taxon>Allacma</taxon>
    </lineage>
</organism>
<accession>A0A8J2L372</accession>
<evidence type="ECO:0000313" key="1">
    <source>
        <dbReference type="EMBL" id="CAG7786843.1"/>
    </source>
</evidence>
<dbReference type="AlphaFoldDB" id="A0A8J2L372"/>
<name>A0A8J2L372_9HEXA</name>